<dbReference type="NCBIfam" id="TIGR02605">
    <property type="entry name" value="CxxC_CxxC_SSSS"/>
    <property type="match status" value="1"/>
</dbReference>
<protein>
    <submittedName>
        <fullName evidence="3">Zinc ribbon domain-containing protein</fullName>
    </submittedName>
</protein>
<organism evidence="3">
    <name type="scientific">Desulfatirhabdium butyrativorans</name>
    <dbReference type="NCBI Taxonomy" id="340467"/>
    <lineage>
        <taxon>Bacteria</taxon>
        <taxon>Pseudomonadati</taxon>
        <taxon>Thermodesulfobacteriota</taxon>
        <taxon>Desulfobacteria</taxon>
        <taxon>Desulfobacterales</taxon>
        <taxon>Desulfatirhabdiaceae</taxon>
        <taxon>Desulfatirhabdium</taxon>
    </lineage>
</organism>
<evidence type="ECO:0000256" key="1">
    <source>
        <dbReference type="SAM" id="MobiDB-lite"/>
    </source>
</evidence>
<feature type="compositionally biased region" description="Low complexity" evidence="1">
    <location>
        <begin position="57"/>
        <end position="74"/>
    </location>
</feature>
<dbReference type="PANTHER" id="PTHR34404:SF3">
    <property type="entry name" value="REGULATORY PROTEIN, FMDB FAMILY"/>
    <property type="match status" value="1"/>
</dbReference>
<dbReference type="EMBL" id="DSUH01000368">
    <property type="protein sequence ID" value="HGU34329.1"/>
    <property type="molecule type" value="Genomic_DNA"/>
</dbReference>
<name>A0A7C4VRU1_9BACT</name>
<dbReference type="InterPro" id="IPR013429">
    <property type="entry name" value="Regulatory_FmdB_Zinc_ribbon"/>
</dbReference>
<proteinExistence type="predicted"/>
<reference evidence="3" key="1">
    <citation type="journal article" date="2020" name="mSystems">
        <title>Genome- and Community-Level Interaction Insights into Carbon Utilization and Element Cycling Functions of Hydrothermarchaeota in Hydrothermal Sediment.</title>
        <authorList>
            <person name="Zhou Z."/>
            <person name="Liu Y."/>
            <person name="Xu W."/>
            <person name="Pan J."/>
            <person name="Luo Z.H."/>
            <person name="Li M."/>
        </authorList>
    </citation>
    <scope>NUCLEOTIDE SEQUENCE [LARGE SCALE GENOMIC DNA]</scope>
    <source>
        <strain evidence="3">SpSt-477</strain>
    </source>
</reference>
<sequence length="81" mass="8667">MPIYEFRCMQCNHCFEFLVRGSDDTVELICEQCASSELERVVSKTNFVVTGGGGAGPSTASSTTRSCSSGSCTTYDIPGPR</sequence>
<gene>
    <name evidence="3" type="ORF">ENS29_16010</name>
</gene>
<evidence type="ECO:0000313" key="3">
    <source>
        <dbReference type="EMBL" id="HGU34329.1"/>
    </source>
</evidence>
<dbReference type="Pfam" id="PF09723">
    <property type="entry name" value="Zn_ribbon_8"/>
    <property type="match status" value="1"/>
</dbReference>
<feature type="domain" description="Putative regulatory protein FmdB zinc ribbon" evidence="2">
    <location>
        <begin position="1"/>
        <end position="43"/>
    </location>
</feature>
<feature type="region of interest" description="Disordered" evidence="1">
    <location>
        <begin position="52"/>
        <end position="81"/>
    </location>
</feature>
<accession>A0A7C4VRU1</accession>
<dbReference type="AlphaFoldDB" id="A0A7C4VRU1"/>
<evidence type="ECO:0000259" key="2">
    <source>
        <dbReference type="SMART" id="SM00834"/>
    </source>
</evidence>
<dbReference type="SMART" id="SM00834">
    <property type="entry name" value="CxxC_CXXC_SSSS"/>
    <property type="match status" value="1"/>
</dbReference>
<comment type="caution">
    <text evidence="3">The sequence shown here is derived from an EMBL/GenBank/DDBJ whole genome shotgun (WGS) entry which is preliminary data.</text>
</comment>
<dbReference type="PANTHER" id="PTHR34404">
    <property type="entry name" value="REGULATORY PROTEIN, FMDB FAMILY"/>
    <property type="match status" value="1"/>
</dbReference>